<sequence>VKNDYFKYIAEILKDDPNYLINSFEL</sequence>
<proteinExistence type="predicted"/>
<accession>A0A382NYE7</accession>
<dbReference type="AlphaFoldDB" id="A0A382NYE7"/>
<protein>
    <submittedName>
        <fullName evidence="1">Uncharacterized protein</fullName>
    </submittedName>
</protein>
<evidence type="ECO:0000313" key="1">
    <source>
        <dbReference type="EMBL" id="SVC65385.1"/>
    </source>
</evidence>
<organism evidence="1">
    <name type="scientific">marine metagenome</name>
    <dbReference type="NCBI Taxonomy" id="408172"/>
    <lineage>
        <taxon>unclassified sequences</taxon>
        <taxon>metagenomes</taxon>
        <taxon>ecological metagenomes</taxon>
    </lineage>
</organism>
<gene>
    <name evidence="1" type="ORF">METZ01_LOCUS318239</name>
</gene>
<feature type="non-terminal residue" evidence="1">
    <location>
        <position position="1"/>
    </location>
</feature>
<reference evidence="1" key="1">
    <citation type="submission" date="2018-05" db="EMBL/GenBank/DDBJ databases">
        <authorList>
            <person name="Lanie J.A."/>
            <person name="Ng W.-L."/>
            <person name="Kazmierczak K.M."/>
            <person name="Andrzejewski T.M."/>
            <person name="Davidsen T.M."/>
            <person name="Wayne K.J."/>
            <person name="Tettelin H."/>
            <person name="Glass J.I."/>
            <person name="Rusch D."/>
            <person name="Podicherti R."/>
            <person name="Tsui H.-C.T."/>
            <person name="Winkler M.E."/>
        </authorList>
    </citation>
    <scope>NUCLEOTIDE SEQUENCE</scope>
</reference>
<name>A0A382NYE7_9ZZZZ</name>
<dbReference type="EMBL" id="UINC01103193">
    <property type="protein sequence ID" value="SVC65385.1"/>
    <property type="molecule type" value="Genomic_DNA"/>
</dbReference>